<sequence>MSSSQANSASVTAAATRALSNYVRMLREHLDGYSLNKSAGSSLTMATDAKELVLHLLCLVRVGALTDSDSDAFLLKDQECIFNRIIIQKMRDTRSSSGYVEPTTSTKVKAVSRTLGISRPNASAITTHNNLREAAKSLLKLAEDVEVQIIKRHIQGLNLNVDEISIGGEHAGNGW</sequence>
<dbReference type="AlphaFoldDB" id="A0A166NIC5"/>
<dbReference type="EMBL" id="KV426661">
    <property type="protein sequence ID" value="KZV79194.1"/>
    <property type="molecule type" value="Genomic_DNA"/>
</dbReference>
<dbReference type="InParanoid" id="A0A166NIC5"/>
<accession>A0A166NIC5</accession>
<proteinExistence type="predicted"/>
<evidence type="ECO:0000313" key="2">
    <source>
        <dbReference type="Proteomes" id="UP000077266"/>
    </source>
</evidence>
<dbReference type="Proteomes" id="UP000077266">
    <property type="component" value="Unassembled WGS sequence"/>
</dbReference>
<keyword evidence="2" id="KW-1185">Reference proteome</keyword>
<name>A0A166NIC5_EXIGL</name>
<reference evidence="1 2" key="1">
    <citation type="journal article" date="2016" name="Mol. Biol. Evol.">
        <title>Comparative Genomics of Early-Diverging Mushroom-Forming Fungi Provides Insights into the Origins of Lignocellulose Decay Capabilities.</title>
        <authorList>
            <person name="Nagy L.G."/>
            <person name="Riley R."/>
            <person name="Tritt A."/>
            <person name="Adam C."/>
            <person name="Daum C."/>
            <person name="Floudas D."/>
            <person name="Sun H."/>
            <person name="Yadav J.S."/>
            <person name="Pangilinan J."/>
            <person name="Larsson K.H."/>
            <person name="Matsuura K."/>
            <person name="Barry K."/>
            <person name="Labutti K."/>
            <person name="Kuo R."/>
            <person name="Ohm R.A."/>
            <person name="Bhattacharya S.S."/>
            <person name="Shirouzu T."/>
            <person name="Yoshinaga Y."/>
            <person name="Martin F.M."/>
            <person name="Grigoriev I.V."/>
            <person name="Hibbett D.S."/>
        </authorList>
    </citation>
    <scope>NUCLEOTIDE SEQUENCE [LARGE SCALE GENOMIC DNA]</scope>
    <source>
        <strain evidence="1 2">HHB12029</strain>
    </source>
</reference>
<evidence type="ECO:0000313" key="1">
    <source>
        <dbReference type="EMBL" id="KZV79194.1"/>
    </source>
</evidence>
<organism evidence="1 2">
    <name type="scientific">Exidia glandulosa HHB12029</name>
    <dbReference type="NCBI Taxonomy" id="1314781"/>
    <lineage>
        <taxon>Eukaryota</taxon>
        <taxon>Fungi</taxon>
        <taxon>Dikarya</taxon>
        <taxon>Basidiomycota</taxon>
        <taxon>Agaricomycotina</taxon>
        <taxon>Agaricomycetes</taxon>
        <taxon>Auriculariales</taxon>
        <taxon>Exidiaceae</taxon>
        <taxon>Exidia</taxon>
    </lineage>
</organism>
<protein>
    <submittedName>
        <fullName evidence="1">Uncharacterized protein</fullName>
    </submittedName>
</protein>
<gene>
    <name evidence="1" type="ORF">EXIGLDRAFT_707483</name>
</gene>